<evidence type="ECO:0000256" key="2">
    <source>
        <dbReference type="SAM" id="Phobius"/>
    </source>
</evidence>
<dbReference type="AlphaFoldDB" id="A0A7S4N736"/>
<feature type="transmembrane region" description="Helical" evidence="2">
    <location>
        <begin position="195"/>
        <end position="217"/>
    </location>
</feature>
<sequence>MSSDNSIKAPMSPGALDSWSISDGPIRGGTKRGSVSLLNEEEKEEVKLHGKHEYDDAFSASKSTKDGCSNSSGEVTSDDEDRTPTLDPSAPPALTDIEAVMREMQAHEEDGDALGSGQKKKQEARETLQVYVTLATEDAGGVTATAATLNPSIARKSRVDDSSVLPWSKGKTCAIGARCCGCECHSSTSCKGIRWWAVTLAIVTIAAIALGIGLGVARRPQDGTTKAAATGTGASLGEDVGNGNALTPSSSPIPSSNTMLSVMPSPTPTLLPMLSPTPMPLPPITTPTLPHPFFCSCSPTIYRWTLNFNASCPPPDLSICPTCDVSDLFCDVKSDSDVTDQVPVVVESYTVLELDEELSAIKKLDPRKGLELRNGDEIEYASITAGNEEGPLKKWLGGLQMSIDGRNAAGEKLQSQWIIKFSGRCDVLPFRLEDGIGWIIFQMRSISLSSHTSFSFLGDNILTLRFNYCPIHRLESPPLGLSSAKSLDSSRLQICLSSWPHTPNPPAWYSVAKTVTTSSMRWPCSPHGSGWRSSGMG</sequence>
<dbReference type="EMBL" id="HBKQ01044812">
    <property type="protein sequence ID" value="CAE2269138.1"/>
    <property type="molecule type" value="Transcribed_RNA"/>
</dbReference>
<gene>
    <name evidence="3" type="ORF">OAUR00152_LOCUS30903</name>
</gene>
<feature type="compositionally biased region" description="Low complexity" evidence="1">
    <location>
        <begin position="221"/>
        <end position="233"/>
    </location>
</feature>
<proteinExistence type="predicted"/>
<keyword evidence="2" id="KW-1133">Transmembrane helix</keyword>
<evidence type="ECO:0000256" key="1">
    <source>
        <dbReference type="SAM" id="MobiDB-lite"/>
    </source>
</evidence>
<feature type="region of interest" description="Disordered" evidence="1">
    <location>
        <begin position="221"/>
        <end position="261"/>
    </location>
</feature>
<keyword evidence="2" id="KW-0812">Transmembrane</keyword>
<protein>
    <submittedName>
        <fullName evidence="3">Uncharacterized protein</fullName>
    </submittedName>
</protein>
<feature type="region of interest" description="Disordered" evidence="1">
    <location>
        <begin position="1"/>
        <end position="92"/>
    </location>
</feature>
<accession>A0A7S4N736</accession>
<feature type="compositionally biased region" description="Basic and acidic residues" evidence="1">
    <location>
        <begin position="44"/>
        <end position="55"/>
    </location>
</feature>
<evidence type="ECO:0000313" key="3">
    <source>
        <dbReference type="EMBL" id="CAE2269138.1"/>
    </source>
</evidence>
<feature type="compositionally biased region" description="Low complexity" evidence="1">
    <location>
        <begin position="248"/>
        <end position="261"/>
    </location>
</feature>
<name>A0A7S4N736_9STRA</name>
<keyword evidence="2" id="KW-0472">Membrane</keyword>
<reference evidence="3" key="1">
    <citation type="submission" date="2021-01" db="EMBL/GenBank/DDBJ databases">
        <authorList>
            <person name="Corre E."/>
            <person name="Pelletier E."/>
            <person name="Niang G."/>
            <person name="Scheremetjew M."/>
            <person name="Finn R."/>
            <person name="Kale V."/>
            <person name="Holt S."/>
            <person name="Cochrane G."/>
            <person name="Meng A."/>
            <person name="Brown T."/>
            <person name="Cohen L."/>
        </authorList>
    </citation>
    <scope>NUCLEOTIDE SEQUENCE</scope>
    <source>
        <strain evidence="3">Isolate 1302-5</strain>
    </source>
</reference>
<feature type="compositionally biased region" description="Polar residues" evidence="1">
    <location>
        <begin position="60"/>
        <end position="75"/>
    </location>
</feature>
<organism evidence="3">
    <name type="scientific">Odontella aurita</name>
    <dbReference type="NCBI Taxonomy" id="265563"/>
    <lineage>
        <taxon>Eukaryota</taxon>
        <taxon>Sar</taxon>
        <taxon>Stramenopiles</taxon>
        <taxon>Ochrophyta</taxon>
        <taxon>Bacillariophyta</taxon>
        <taxon>Mediophyceae</taxon>
        <taxon>Biddulphiophycidae</taxon>
        <taxon>Eupodiscales</taxon>
        <taxon>Odontellaceae</taxon>
        <taxon>Odontella</taxon>
    </lineage>
</organism>